<reference evidence="3" key="1">
    <citation type="journal article" date="2019" name="bioRxiv">
        <title>Bacterially produced spermidine induces plant systemic susceptibility to pathogens.</title>
        <authorList>
            <person name="Melnyk R.A."/>
            <person name="Beskrovnaya P.A."/>
            <person name="Liu Z."/>
            <person name="Song Y."/>
            <person name="Haney C.H."/>
        </authorList>
    </citation>
    <scope>NUCLEOTIDE SEQUENCE [LARGE SCALE GENOMIC DNA]</scope>
    <source>
        <strain evidence="3">Dha-51</strain>
    </source>
</reference>
<organism evidence="2 3">
    <name type="scientific">Pseudomonas vancouverensis</name>
    <dbReference type="NCBI Taxonomy" id="95300"/>
    <lineage>
        <taxon>Bacteria</taxon>
        <taxon>Pseudomonadati</taxon>
        <taxon>Pseudomonadota</taxon>
        <taxon>Gammaproteobacteria</taxon>
        <taxon>Pseudomonadales</taxon>
        <taxon>Pseudomonadaceae</taxon>
        <taxon>Pseudomonas</taxon>
    </lineage>
</organism>
<comment type="caution">
    <text evidence="2">The sequence shown here is derived from an EMBL/GenBank/DDBJ whole genome shotgun (WGS) entry which is preliminary data.</text>
</comment>
<evidence type="ECO:0000313" key="2">
    <source>
        <dbReference type="EMBL" id="TDB57654.1"/>
    </source>
</evidence>
<protein>
    <submittedName>
        <fullName evidence="2">Type II toxin-antitoxin system prevent-host-death family antitoxin</fullName>
    </submittedName>
</protein>
<comment type="similarity">
    <text evidence="1">Belongs to the phD/YefM antitoxin family.</text>
</comment>
<dbReference type="InterPro" id="IPR036165">
    <property type="entry name" value="YefM-like_sf"/>
</dbReference>
<dbReference type="OrthoDB" id="9800503at2"/>
<dbReference type="AlphaFoldDB" id="A0A4R4JSR0"/>
<accession>A0A4R4JSR0</accession>
<dbReference type="Proteomes" id="UP000295254">
    <property type="component" value="Unassembled WGS sequence"/>
</dbReference>
<gene>
    <name evidence="2" type="ORF">EIY72_25665</name>
</gene>
<evidence type="ECO:0000313" key="3">
    <source>
        <dbReference type="Proteomes" id="UP000295254"/>
    </source>
</evidence>
<sequence>MTERIEVSMSETQSRFFELADRAWQGDRVVIFKDGKPYLDLLPCAKTYRVRTPGRLKGKIRLSADFDSASQSEFDEFDLQC</sequence>
<proteinExistence type="inferred from homology"/>
<keyword evidence="3" id="KW-1185">Reference proteome</keyword>
<evidence type="ECO:0000256" key="1">
    <source>
        <dbReference type="ARBA" id="ARBA00009981"/>
    </source>
</evidence>
<name>A0A4R4JSR0_PSEVA</name>
<dbReference type="EMBL" id="RRZK01000032">
    <property type="protein sequence ID" value="TDB57654.1"/>
    <property type="molecule type" value="Genomic_DNA"/>
</dbReference>
<dbReference type="SUPFAM" id="SSF143120">
    <property type="entry name" value="YefM-like"/>
    <property type="match status" value="1"/>
</dbReference>